<dbReference type="AlphaFoldDB" id="A0A4P8L2T1"/>
<keyword evidence="4" id="KW-1185">Reference proteome</keyword>
<evidence type="ECO:0000313" key="3">
    <source>
        <dbReference type="EMBL" id="QCQ22140.1"/>
    </source>
</evidence>
<comment type="function">
    <text evidence="2">Antitoxin component of a type II toxin-antitoxin (TA) system.</text>
</comment>
<reference evidence="3 4" key="2">
    <citation type="submission" date="2019-05" db="EMBL/GenBank/DDBJ databases">
        <authorList>
            <person name="Suflita J.M."/>
            <person name="Marks C.R."/>
        </authorList>
    </citation>
    <scope>NUCLEOTIDE SEQUENCE [LARGE SCALE GENOMIC DNA]</scope>
    <source>
        <strain evidence="3 4">ALDC</strain>
    </source>
</reference>
<gene>
    <name evidence="3" type="ORF">FDQ92_08180</name>
</gene>
<dbReference type="Pfam" id="PF02604">
    <property type="entry name" value="PhdYeFM_antitox"/>
    <property type="match status" value="1"/>
</dbReference>
<protein>
    <recommendedName>
        <fullName evidence="2">Antitoxin</fullName>
    </recommendedName>
</protein>
<evidence type="ECO:0000256" key="2">
    <source>
        <dbReference type="RuleBase" id="RU362080"/>
    </source>
</evidence>
<accession>A0A4P8L2T1</accession>
<dbReference type="NCBIfam" id="TIGR01552">
    <property type="entry name" value="phd_fam"/>
    <property type="match status" value="1"/>
</dbReference>
<dbReference type="Gene3D" id="3.40.1620.10">
    <property type="entry name" value="YefM-like domain"/>
    <property type="match status" value="1"/>
</dbReference>
<dbReference type="InterPro" id="IPR006442">
    <property type="entry name" value="Antitoxin_Phd/YefM"/>
</dbReference>
<dbReference type="KEGG" id="dax:FDQ92_08180"/>
<proteinExistence type="inferred from homology"/>
<name>A0A4P8L2T1_9BACT</name>
<evidence type="ECO:0000313" key="4">
    <source>
        <dbReference type="Proteomes" id="UP000298602"/>
    </source>
</evidence>
<comment type="similarity">
    <text evidence="1 2">Belongs to the phD/YefM antitoxin family.</text>
</comment>
<sequence>MKTIAFTDFRKRASDLITEVEHGETLILLRRGKPVAEVVPFSDRAQRMPAWKQSGIQLRIPGGDLSSAILEERGTAP</sequence>
<evidence type="ECO:0000256" key="1">
    <source>
        <dbReference type="ARBA" id="ARBA00009981"/>
    </source>
</evidence>
<dbReference type="Proteomes" id="UP000298602">
    <property type="component" value="Chromosome"/>
</dbReference>
<reference evidence="3 4" key="1">
    <citation type="submission" date="2019-05" db="EMBL/GenBank/DDBJ databases">
        <title>The Complete Genome Sequence of the n-alkane-degrading Desulfoglaeba alkanexedens ALDC reveals multiple alkylsuccinate synthase gene clusters.</title>
        <authorList>
            <person name="Callaghan A.V."/>
            <person name="Davidova I.A."/>
            <person name="Duncan K.E."/>
            <person name="Morris B."/>
            <person name="McInerney M.J."/>
        </authorList>
    </citation>
    <scope>NUCLEOTIDE SEQUENCE [LARGE SCALE GENOMIC DNA]</scope>
    <source>
        <strain evidence="3 4">ALDC</strain>
    </source>
</reference>
<organism evidence="3 4">
    <name type="scientific">Desulfoglaeba alkanexedens ALDC</name>
    <dbReference type="NCBI Taxonomy" id="980445"/>
    <lineage>
        <taxon>Bacteria</taxon>
        <taxon>Pseudomonadati</taxon>
        <taxon>Thermodesulfobacteriota</taxon>
        <taxon>Syntrophobacteria</taxon>
        <taxon>Syntrophobacterales</taxon>
        <taxon>Syntrophobacteraceae</taxon>
        <taxon>Desulfoglaeba</taxon>
    </lineage>
</organism>
<dbReference type="OrthoDB" id="9800503at2"/>
<dbReference type="RefSeq" id="WP_137424109.1">
    <property type="nucleotide sequence ID" value="NZ_CP040098.1"/>
</dbReference>
<dbReference type="SUPFAM" id="SSF143120">
    <property type="entry name" value="YefM-like"/>
    <property type="match status" value="1"/>
</dbReference>
<dbReference type="EMBL" id="CP040098">
    <property type="protein sequence ID" value="QCQ22140.1"/>
    <property type="molecule type" value="Genomic_DNA"/>
</dbReference>
<dbReference type="InterPro" id="IPR036165">
    <property type="entry name" value="YefM-like_sf"/>
</dbReference>